<sequence length="430" mass="47702">MNPLFALVDVNNFYVSCERVFQPKLEEVPMVVLSNNDGCAVARSAEVKALGVKMGTPWFQMEALARKHGIQAYSSNYTLYGDMSNRVVQVLRGFTPNLEVYSIDESFLQIETVLKQYQDTIELGQGIRQKVKDITGLPVCVGIGASKTLAKLANHLAKKYKQFSGVCDVNVMSKEELYQWMSETEVGEVWGVGRQIAKKLKAQDIHSVFDLLQASPQAMRQEFGVVMERLCYELRGTSCLKLEEVAPAKQQIIASRSFGKLVTSQAELAQSVATHAARAAEKLRSQDSVTGALTVFIQTNPFKQHEPQHHQSITIPLTDASDNTLTLTNAALAGLKQIYQPNFRYKKAGVILNLISDKPTIQQSLFEDVESKGKSASLMKAVDVINTRFGNAVIRSAAAGTNSTKEVWQMRSNNKSPNYTTKWDELPVAR</sequence>
<keyword evidence="2" id="KW-0227">DNA damage</keyword>
<dbReference type="Gene3D" id="3.40.1170.60">
    <property type="match status" value="1"/>
</dbReference>
<dbReference type="KEGG" id="pwu:A8O14_03675"/>
<dbReference type="GO" id="GO:0006281">
    <property type="term" value="P:DNA repair"/>
    <property type="evidence" value="ECO:0007669"/>
    <property type="project" value="UniProtKB-KW"/>
</dbReference>
<comment type="similarity">
    <text evidence="1">Belongs to the DNA polymerase type-Y family.</text>
</comment>
<reference evidence="8" key="1">
    <citation type="submission" date="2016-05" db="EMBL/GenBank/DDBJ databases">
        <title>Polynucleobacter sp. QLW-P1FAT50C-4 genome.</title>
        <authorList>
            <person name="Hahn M.W."/>
        </authorList>
    </citation>
    <scope>NUCLEOTIDE SEQUENCE [LARGE SCALE GENOMIC DNA]</scope>
    <source>
        <strain evidence="8">QLW-P1FAT50C-4</strain>
    </source>
</reference>
<dbReference type="Proteomes" id="UP000078463">
    <property type="component" value="Chromosome"/>
</dbReference>
<evidence type="ECO:0000256" key="1">
    <source>
        <dbReference type="ARBA" id="ARBA00010945"/>
    </source>
</evidence>
<keyword evidence="8" id="KW-1185">Reference proteome</keyword>
<dbReference type="InterPro" id="IPR017961">
    <property type="entry name" value="DNA_pol_Y-fam_little_finger"/>
</dbReference>
<gene>
    <name evidence="7" type="ORF">A8O14_03675</name>
</gene>
<dbReference type="Pfam" id="PF00817">
    <property type="entry name" value="IMS"/>
    <property type="match status" value="1"/>
</dbReference>
<dbReference type="GO" id="GO:0005829">
    <property type="term" value="C:cytosol"/>
    <property type="evidence" value="ECO:0007669"/>
    <property type="project" value="TreeGrafter"/>
</dbReference>
<dbReference type="InterPro" id="IPR043128">
    <property type="entry name" value="Rev_trsase/Diguanyl_cyclase"/>
</dbReference>
<dbReference type="Gene3D" id="3.30.70.270">
    <property type="match status" value="1"/>
</dbReference>
<evidence type="ECO:0000313" key="7">
    <source>
        <dbReference type="EMBL" id="ANI99274.1"/>
    </source>
</evidence>
<dbReference type="STRING" id="1743168.A8O14_03675"/>
<dbReference type="Pfam" id="PF11799">
    <property type="entry name" value="IMS_C"/>
    <property type="match status" value="1"/>
</dbReference>
<dbReference type="Gene3D" id="1.10.150.20">
    <property type="entry name" value="5' to 3' exonuclease, C-terminal subdomain"/>
    <property type="match status" value="1"/>
</dbReference>
<dbReference type="SUPFAM" id="SSF56672">
    <property type="entry name" value="DNA/RNA polymerases"/>
    <property type="match status" value="1"/>
</dbReference>
<evidence type="ECO:0000259" key="6">
    <source>
        <dbReference type="PROSITE" id="PS50173"/>
    </source>
</evidence>
<evidence type="ECO:0000313" key="8">
    <source>
        <dbReference type="Proteomes" id="UP000078463"/>
    </source>
</evidence>
<dbReference type="Pfam" id="PF13438">
    <property type="entry name" value="DUF4113"/>
    <property type="match status" value="1"/>
</dbReference>
<evidence type="ECO:0000256" key="4">
    <source>
        <dbReference type="ARBA" id="ARBA00023204"/>
    </source>
</evidence>
<dbReference type="PANTHER" id="PTHR11076:SF34">
    <property type="entry name" value="PROTEIN UMUC"/>
    <property type="match status" value="1"/>
</dbReference>
<keyword evidence="3" id="KW-0741">SOS mutagenesis</keyword>
<dbReference type="RefSeq" id="WP_068948278.1">
    <property type="nucleotide sequence ID" value="NZ_CP015922.1"/>
</dbReference>
<keyword evidence="4" id="KW-0234">DNA repair</keyword>
<dbReference type="AlphaFoldDB" id="A0A191UE39"/>
<dbReference type="PROSITE" id="PS50173">
    <property type="entry name" value="UMUC"/>
    <property type="match status" value="1"/>
</dbReference>
<keyword evidence="5" id="KW-0742">SOS response</keyword>
<dbReference type="InterPro" id="IPR050116">
    <property type="entry name" value="DNA_polymerase-Y"/>
</dbReference>
<evidence type="ECO:0000256" key="3">
    <source>
        <dbReference type="ARBA" id="ARBA00023199"/>
    </source>
</evidence>
<evidence type="ECO:0000256" key="5">
    <source>
        <dbReference type="ARBA" id="ARBA00023236"/>
    </source>
</evidence>
<proteinExistence type="inferred from homology"/>
<dbReference type="GO" id="GO:0009432">
    <property type="term" value="P:SOS response"/>
    <property type="evidence" value="ECO:0007669"/>
    <property type="project" value="UniProtKB-KW"/>
</dbReference>
<dbReference type="InterPro" id="IPR025188">
    <property type="entry name" value="DUF4113"/>
</dbReference>
<dbReference type="InterPro" id="IPR001126">
    <property type="entry name" value="UmuC"/>
</dbReference>
<dbReference type="CDD" id="cd01700">
    <property type="entry name" value="PolY_Pol_V_umuC"/>
    <property type="match status" value="1"/>
</dbReference>
<dbReference type="NCBIfam" id="NF002955">
    <property type="entry name" value="PRK03609.1"/>
    <property type="match status" value="1"/>
</dbReference>
<dbReference type="GO" id="GO:0003684">
    <property type="term" value="F:damaged DNA binding"/>
    <property type="evidence" value="ECO:0007669"/>
    <property type="project" value="InterPro"/>
</dbReference>
<dbReference type="EMBL" id="CP015922">
    <property type="protein sequence ID" value="ANI99274.1"/>
    <property type="molecule type" value="Genomic_DNA"/>
</dbReference>
<dbReference type="GO" id="GO:0042276">
    <property type="term" value="P:error-prone translesion synthesis"/>
    <property type="evidence" value="ECO:0007669"/>
    <property type="project" value="TreeGrafter"/>
</dbReference>
<name>A0A191UE39_9BURK</name>
<accession>A0A191UE39</accession>
<dbReference type="OrthoDB" id="9808813at2"/>
<dbReference type="PANTHER" id="PTHR11076">
    <property type="entry name" value="DNA REPAIR POLYMERASE UMUC / TRANSFERASE FAMILY MEMBER"/>
    <property type="match status" value="1"/>
</dbReference>
<dbReference type="InterPro" id="IPR043502">
    <property type="entry name" value="DNA/RNA_pol_sf"/>
</dbReference>
<organism evidence="7 8">
    <name type="scientific">Polynucleobacter wuianus</name>
    <dbReference type="NCBI Taxonomy" id="1743168"/>
    <lineage>
        <taxon>Bacteria</taxon>
        <taxon>Pseudomonadati</taxon>
        <taxon>Pseudomonadota</taxon>
        <taxon>Betaproteobacteria</taxon>
        <taxon>Burkholderiales</taxon>
        <taxon>Burkholderiaceae</taxon>
        <taxon>Polynucleobacter</taxon>
    </lineage>
</organism>
<feature type="domain" description="UmuC" evidence="6">
    <location>
        <begin position="5"/>
        <end position="193"/>
    </location>
</feature>
<protein>
    <submittedName>
        <fullName evidence="7">DNA polymerase V subunit UmuC</fullName>
    </submittedName>
</protein>
<evidence type="ECO:0000256" key="2">
    <source>
        <dbReference type="ARBA" id="ARBA00022763"/>
    </source>
</evidence>
<dbReference type="GO" id="GO:0003887">
    <property type="term" value="F:DNA-directed DNA polymerase activity"/>
    <property type="evidence" value="ECO:0007669"/>
    <property type="project" value="TreeGrafter"/>
</dbReference>